<comment type="caution">
    <text evidence="2">The sequence shown here is derived from an EMBL/GenBank/DDBJ whole genome shotgun (WGS) entry which is preliminary data.</text>
</comment>
<dbReference type="OrthoDB" id="2320253at2759"/>
<proteinExistence type="predicted"/>
<evidence type="ECO:0000313" key="3">
    <source>
        <dbReference type="EMBL" id="GET02112.1"/>
    </source>
</evidence>
<organism evidence="2 4">
    <name type="scientific">Rhizophagus clarus</name>
    <dbReference type="NCBI Taxonomy" id="94130"/>
    <lineage>
        <taxon>Eukaryota</taxon>
        <taxon>Fungi</taxon>
        <taxon>Fungi incertae sedis</taxon>
        <taxon>Mucoromycota</taxon>
        <taxon>Glomeromycotina</taxon>
        <taxon>Glomeromycetes</taxon>
        <taxon>Glomerales</taxon>
        <taxon>Glomeraceae</taxon>
        <taxon>Rhizophagus</taxon>
    </lineage>
</organism>
<name>A0A2Z6Q5E7_9GLOM</name>
<accession>A0A2Z6Q5E7</accession>
<reference evidence="3" key="2">
    <citation type="submission" date="2019-10" db="EMBL/GenBank/DDBJ databases">
        <title>Conservation and host-specific expression of non-tandemly repeated heterogenous ribosome RNA gene in arbuscular mycorrhizal fungi.</title>
        <authorList>
            <person name="Maeda T."/>
            <person name="Kobayashi Y."/>
            <person name="Nakagawa T."/>
            <person name="Ezawa T."/>
            <person name="Yamaguchi K."/>
            <person name="Bino T."/>
            <person name="Nishimoto Y."/>
            <person name="Shigenobu S."/>
            <person name="Kawaguchi M."/>
        </authorList>
    </citation>
    <scope>NUCLEOTIDE SEQUENCE</scope>
    <source>
        <strain evidence="3">HR1</strain>
    </source>
</reference>
<dbReference type="Proteomes" id="UP000247702">
    <property type="component" value="Unassembled WGS sequence"/>
</dbReference>
<reference evidence="2 4" key="1">
    <citation type="submission" date="2017-11" db="EMBL/GenBank/DDBJ databases">
        <title>The genome of Rhizophagus clarus HR1 reveals common genetic basis of auxotrophy among arbuscular mycorrhizal fungi.</title>
        <authorList>
            <person name="Kobayashi Y."/>
        </authorList>
    </citation>
    <scope>NUCLEOTIDE SEQUENCE [LARGE SCALE GENOMIC DNA]</scope>
    <source>
        <strain evidence="2 4">HR1</strain>
    </source>
</reference>
<keyword evidence="4" id="KW-1185">Reference proteome</keyword>
<feature type="region of interest" description="Disordered" evidence="1">
    <location>
        <begin position="73"/>
        <end position="96"/>
    </location>
</feature>
<evidence type="ECO:0000256" key="1">
    <source>
        <dbReference type="SAM" id="MobiDB-lite"/>
    </source>
</evidence>
<dbReference type="Proteomes" id="UP000615446">
    <property type="component" value="Unassembled WGS sequence"/>
</dbReference>
<evidence type="ECO:0000313" key="2">
    <source>
        <dbReference type="EMBL" id="GBB85333.1"/>
    </source>
</evidence>
<sequence>MEMDQVLYPDLSYGDIGNQGGYGPCTEPYVGKVGANQVYNDVKKEEEVQGSTEAAVGMVSEGDNKSTCNQNVKNCDEKVKDNPAQPTQEVKEAKKQ</sequence>
<dbReference type="AlphaFoldDB" id="A0A2Z6Q5E7"/>
<dbReference type="EMBL" id="BLAL01000304">
    <property type="protein sequence ID" value="GET02112.1"/>
    <property type="molecule type" value="Genomic_DNA"/>
</dbReference>
<evidence type="ECO:0000313" key="4">
    <source>
        <dbReference type="Proteomes" id="UP000247702"/>
    </source>
</evidence>
<gene>
    <name evidence="3" type="ORF">RCL2_002849200</name>
    <name evidence="2" type="ORF">RclHR1_01190009</name>
</gene>
<dbReference type="EMBL" id="BEXD01000213">
    <property type="protein sequence ID" value="GBB85333.1"/>
    <property type="molecule type" value="Genomic_DNA"/>
</dbReference>
<protein>
    <submittedName>
        <fullName evidence="2">Uncharacterized protein</fullName>
    </submittedName>
</protein>